<gene>
    <name evidence="3" type="ORF">F6464_08790</name>
</gene>
<dbReference type="Proteomes" id="UP000490922">
    <property type="component" value="Unassembled WGS sequence"/>
</dbReference>
<dbReference type="Gene3D" id="2.40.128.110">
    <property type="entry name" value="Lipid/polyisoprenoid-binding, YceI-like"/>
    <property type="match status" value="1"/>
</dbReference>
<organism evidence="3 4">
    <name type="scientific">Flavobacterium luteum</name>
    <dbReference type="NCBI Taxonomy" id="2026654"/>
    <lineage>
        <taxon>Bacteria</taxon>
        <taxon>Pseudomonadati</taxon>
        <taxon>Bacteroidota</taxon>
        <taxon>Flavobacteriia</taxon>
        <taxon>Flavobacteriales</taxon>
        <taxon>Flavobacteriaceae</taxon>
        <taxon>Flavobacterium</taxon>
    </lineage>
</organism>
<accession>A0A7J5AFQ8</accession>
<dbReference type="SUPFAM" id="SSF101874">
    <property type="entry name" value="YceI-like"/>
    <property type="match status" value="1"/>
</dbReference>
<dbReference type="EMBL" id="WAEM01000003">
    <property type="protein sequence ID" value="KAB1156278.1"/>
    <property type="molecule type" value="Genomic_DNA"/>
</dbReference>
<feature type="chain" id="PRO_5029548515" evidence="1">
    <location>
        <begin position="19"/>
        <end position="179"/>
    </location>
</feature>
<keyword evidence="4" id="KW-1185">Reference proteome</keyword>
<evidence type="ECO:0000313" key="3">
    <source>
        <dbReference type="EMBL" id="KAB1156278.1"/>
    </source>
</evidence>
<dbReference type="InterPro" id="IPR007372">
    <property type="entry name" value="Lipid/polyisoprenoid-bd_YceI"/>
</dbReference>
<proteinExistence type="predicted"/>
<dbReference type="OrthoDB" id="116832at2"/>
<dbReference type="InterPro" id="IPR036761">
    <property type="entry name" value="TTHA0802/YceI-like_sf"/>
</dbReference>
<evidence type="ECO:0000256" key="1">
    <source>
        <dbReference type="SAM" id="SignalP"/>
    </source>
</evidence>
<comment type="caution">
    <text evidence="3">The sequence shown here is derived from an EMBL/GenBank/DDBJ whole genome shotgun (WGS) entry which is preliminary data.</text>
</comment>
<protein>
    <submittedName>
        <fullName evidence="3">YceI family protein</fullName>
    </submittedName>
</protein>
<dbReference type="AlphaFoldDB" id="A0A7J5AFQ8"/>
<reference evidence="3 4" key="1">
    <citation type="submission" date="2019-09" db="EMBL/GenBank/DDBJ databases">
        <title>Flavobacterium sp. nov., isolated from glacier ice.</title>
        <authorList>
            <person name="Liu Q."/>
        </authorList>
    </citation>
    <scope>NUCLEOTIDE SEQUENCE [LARGE SCALE GENOMIC DNA]</scope>
    <source>
        <strain evidence="3 4">NBRC 112527</strain>
    </source>
</reference>
<evidence type="ECO:0000313" key="4">
    <source>
        <dbReference type="Proteomes" id="UP000490922"/>
    </source>
</evidence>
<feature type="domain" description="Lipid/polyisoprenoid-binding YceI-like" evidence="2">
    <location>
        <begin position="65"/>
        <end position="175"/>
    </location>
</feature>
<sequence length="179" mass="20276">MKLLLIFCIQLLSLFIFAQDKMVEKSGKIIFEASVPSFEEITALNDSVSCSLGTKTGEIDCIAIVKKFQFKLSLMEEHFNKNYLQSNIYPTARFKGIINGFNSNIIGDTPKKFTLIGKLKIHGKSKKINTIVTLIKRNNQLLLFSDFDINLDDYNISIPSIVSYKVAKTIHLKSEFSLK</sequence>
<feature type="signal peptide" evidence="1">
    <location>
        <begin position="1"/>
        <end position="18"/>
    </location>
</feature>
<evidence type="ECO:0000259" key="2">
    <source>
        <dbReference type="Pfam" id="PF04264"/>
    </source>
</evidence>
<dbReference type="Pfam" id="PF04264">
    <property type="entry name" value="YceI"/>
    <property type="match status" value="1"/>
</dbReference>
<dbReference type="RefSeq" id="WP_151107430.1">
    <property type="nucleotide sequence ID" value="NZ_WAEM01000003.1"/>
</dbReference>
<keyword evidence="1" id="KW-0732">Signal</keyword>
<name>A0A7J5AFQ8_9FLAO</name>